<protein>
    <submittedName>
        <fullName evidence="2">Uncharacterized protein</fullName>
    </submittedName>
</protein>
<gene>
    <name evidence="2" type="ORF">C8F04DRAFT_1072095</name>
</gene>
<accession>A0AAD6TBE1</accession>
<sequence>MRLCILRWAHSELHTRSLHTSAVLNSTYRGYTMHGTLREWALRMINKEEREIKNRSDRTRLTAPYERRLIESAEALVDNELRKQSKRMRQPKGRAAHLVEMADRLVAGVKDPSAAGGWEAGAAVVADRRGRLREALRLYMLASQRFDGSLPVLGSRIWGTTRILERRILKTKAKLDTAEYLARTRYAHVEDTVNWGISAEPQPVEEKPLEWVEEGSTNANTKARSHPTARGLEYKTRQELPRLHRLAPSAVERARMPLLQAFPGVGTVGGQVLSLGHATYTARGLLGTPTPHPFPPPSSATSSTLFVPSTPASSISASLLDAAILRPPPWHRRGKPIRWIRDHPRRKRIALNYYPAPPVPPPMPPTKGSGRAATYPAGFVSSVSPGTGSLAQVLRDKRLRG</sequence>
<dbReference type="EMBL" id="JARJCM010000009">
    <property type="protein sequence ID" value="KAJ7043414.1"/>
    <property type="molecule type" value="Genomic_DNA"/>
</dbReference>
<organism evidence="2 3">
    <name type="scientific">Mycena alexandri</name>
    <dbReference type="NCBI Taxonomy" id="1745969"/>
    <lineage>
        <taxon>Eukaryota</taxon>
        <taxon>Fungi</taxon>
        <taxon>Dikarya</taxon>
        <taxon>Basidiomycota</taxon>
        <taxon>Agaricomycotina</taxon>
        <taxon>Agaricomycetes</taxon>
        <taxon>Agaricomycetidae</taxon>
        <taxon>Agaricales</taxon>
        <taxon>Marasmiineae</taxon>
        <taxon>Mycenaceae</taxon>
        <taxon>Mycena</taxon>
    </lineage>
</organism>
<proteinExistence type="predicted"/>
<keyword evidence="3" id="KW-1185">Reference proteome</keyword>
<feature type="compositionally biased region" description="Pro residues" evidence="1">
    <location>
        <begin position="355"/>
        <end position="365"/>
    </location>
</feature>
<dbReference type="Proteomes" id="UP001218188">
    <property type="component" value="Unassembled WGS sequence"/>
</dbReference>
<comment type="caution">
    <text evidence="2">The sequence shown here is derived from an EMBL/GenBank/DDBJ whole genome shotgun (WGS) entry which is preliminary data.</text>
</comment>
<evidence type="ECO:0000256" key="1">
    <source>
        <dbReference type="SAM" id="MobiDB-lite"/>
    </source>
</evidence>
<evidence type="ECO:0000313" key="2">
    <source>
        <dbReference type="EMBL" id="KAJ7043414.1"/>
    </source>
</evidence>
<dbReference type="AlphaFoldDB" id="A0AAD6TBE1"/>
<feature type="region of interest" description="Disordered" evidence="1">
    <location>
        <begin position="352"/>
        <end position="372"/>
    </location>
</feature>
<name>A0AAD6TBE1_9AGAR</name>
<reference evidence="2" key="1">
    <citation type="submission" date="2023-03" db="EMBL/GenBank/DDBJ databases">
        <title>Massive genome expansion in bonnet fungi (Mycena s.s.) driven by repeated elements and novel gene families across ecological guilds.</title>
        <authorList>
            <consortium name="Lawrence Berkeley National Laboratory"/>
            <person name="Harder C.B."/>
            <person name="Miyauchi S."/>
            <person name="Viragh M."/>
            <person name="Kuo A."/>
            <person name="Thoen E."/>
            <person name="Andreopoulos B."/>
            <person name="Lu D."/>
            <person name="Skrede I."/>
            <person name="Drula E."/>
            <person name="Henrissat B."/>
            <person name="Morin E."/>
            <person name="Kohler A."/>
            <person name="Barry K."/>
            <person name="LaButti K."/>
            <person name="Morin E."/>
            <person name="Salamov A."/>
            <person name="Lipzen A."/>
            <person name="Mereny Z."/>
            <person name="Hegedus B."/>
            <person name="Baldrian P."/>
            <person name="Stursova M."/>
            <person name="Weitz H."/>
            <person name="Taylor A."/>
            <person name="Grigoriev I.V."/>
            <person name="Nagy L.G."/>
            <person name="Martin F."/>
            <person name="Kauserud H."/>
        </authorList>
    </citation>
    <scope>NUCLEOTIDE SEQUENCE</scope>
    <source>
        <strain evidence="2">CBHHK200</strain>
    </source>
</reference>
<evidence type="ECO:0000313" key="3">
    <source>
        <dbReference type="Proteomes" id="UP001218188"/>
    </source>
</evidence>